<evidence type="ECO:0000313" key="1">
    <source>
        <dbReference type="EMBL" id="QFS49531.1"/>
    </source>
</evidence>
<keyword evidence="3" id="KW-1185">Reference proteome</keyword>
<proteinExistence type="predicted"/>
<organism evidence="1 3">
    <name type="scientific">Nostoc sphaeroides CCNUC1</name>
    <dbReference type="NCBI Taxonomy" id="2653204"/>
    <lineage>
        <taxon>Bacteria</taxon>
        <taxon>Bacillati</taxon>
        <taxon>Cyanobacteriota</taxon>
        <taxon>Cyanophyceae</taxon>
        <taxon>Nostocales</taxon>
        <taxon>Nostocaceae</taxon>
        <taxon>Nostoc</taxon>
    </lineage>
</organism>
<sequence>MSRTKNSDRLFIHQSISNQKQSSAFPLGVMGGAALIEFYLFKQL</sequence>
<name>A0A5P8WAF6_9NOSO</name>
<gene>
    <name evidence="1" type="ORF">GXM_07025</name>
    <name evidence="2" type="ORF">GXM_08654</name>
</gene>
<dbReference type="EMBL" id="CP045227">
    <property type="protein sequence ID" value="QFS49531.1"/>
    <property type="molecule type" value="Genomic_DNA"/>
</dbReference>
<accession>A0A5P8WAF6</accession>
<evidence type="ECO:0000313" key="2">
    <source>
        <dbReference type="EMBL" id="QFS51160.1"/>
    </source>
</evidence>
<dbReference type="EMBL" id="CP045227">
    <property type="protein sequence ID" value="QFS51160.1"/>
    <property type="molecule type" value="Genomic_DNA"/>
</dbReference>
<dbReference type="KEGG" id="nsh:GXM_07025"/>
<dbReference type="AlphaFoldDB" id="A0A5P8WAF6"/>
<reference evidence="1 3" key="1">
    <citation type="submission" date="2019-10" db="EMBL/GenBank/DDBJ databases">
        <title>Genomic and transcriptomic insights into the perfect genentic adaptation of a filamentous nitrogen-fixing cyanobacterium to rice fields.</title>
        <authorList>
            <person name="Chen Z."/>
        </authorList>
    </citation>
    <scope>NUCLEOTIDE SEQUENCE [LARGE SCALE GENOMIC DNA]</scope>
    <source>
        <strain evidence="1">CCNUC1</strain>
    </source>
</reference>
<dbReference type="Proteomes" id="UP000326678">
    <property type="component" value="Chromosome Gxm2"/>
</dbReference>
<evidence type="ECO:0000313" key="3">
    <source>
        <dbReference type="Proteomes" id="UP000326678"/>
    </source>
</evidence>
<dbReference type="KEGG" id="nsh:GXM_08654"/>
<protein>
    <submittedName>
        <fullName evidence="1">Uncharacterized protein</fullName>
    </submittedName>
</protein>